<evidence type="ECO:0000259" key="9">
    <source>
        <dbReference type="PROSITE" id="PS50075"/>
    </source>
</evidence>
<feature type="active site" description="Proton acceptor; for dehydratase activity" evidence="8">
    <location>
        <position position="981"/>
    </location>
</feature>
<dbReference type="Gene3D" id="3.40.50.720">
    <property type="entry name" value="NAD(P)-binding Rossmann-like Domain"/>
    <property type="match status" value="3"/>
</dbReference>
<dbReference type="PROSITE" id="PS00012">
    <property type="entry name" value="PHOSPHOPANTETHEINE"/>
    <property type="match status" value="1"/>
</dbReference>
<evidence type="ECO:0000313" key="12">
    <source>
        <dbReference type="EMBL" id="KAK7756992.1"/>
    </source>
</evidence>
<dbReference type="PROSITE" id="PS52019">
    <property type="entry name" value="PKS_MFAS_DH"/>
    <property type="match status" value="1"/>
</dbReference>
<keyword evidence="13" id="KW-1185">Reference proteome</keyword>
<feature type="active site" description="Proton donor; for dehydratase activity" evidence="8">
    <location>
        <position position="1174"/>
    </location>
</feature>
<keyword evidence="6" id="KW-0511">Multifunctional enzyme</keyword>
<gene>
    <name evidence="12" type="ORF">SLS62_001008</name>
</gene>
<dbReference type="GO" id="GO:0006633">
    <property type="term" value="P:fatty acid biosynthetic process"/>
    <property type="evidence" value="ECO:0007669"/>
    <property type="project" value="TreeGrafter"/>
</dbReference>
<dbReference type="Pfam" id="PF21089">
    <property type="entry name" value="PKS_DH_N"/>
    <property type="match status" value="1"/>
</dbReference>
<dbReference type="SUPFAM" id="SSF50129">
    <property type="entry name" value="GroES-like"/>
    <property type="match status" value="1"/>
</dbReference>
<dbReference type="InterPro" id="IPR006162">
    <property type="entry name" value="Ppantetheine_attach_site"/>
</dbReference>
<keyword evidence="1" id="KW-0596">Phosphopantetheine</keyword>
<dbReference type="InterPro" id="IPR013968">
    <property type="entry name" value="PKS_KR"/>
</dbReference>
<feature type="region of interest" description="N-terminal hotdog fold" evidence="8">
    <location>
        <begin position="949"/>
        <end position="1092"/>
    </location>
</feature>
<dbReference type="PANTHER" id="PTHR43775:SF50">
    <property type="entry name" value="HIGHLY REDUCING POLYKETIDE SYNTHASE SRDA"/>
    <property type="match status" value="1"/>
</dbReference>
<evidence type="ECO:0000256" key="5">
    <source>
        <dbReference type="ARBA" id="ARBA00023002"/>
    </source>
</evidence>
<dbReference type="Pfam" id="PF08659">
    <property type="entry name" value="KR"/>
    <property type="match status" value="1"/>
</dbReference>
<proteinExistence type="predicted"/>
<dbReference type="SUPFAM" id="SSF47336">
    <property type="entry name" value="ACP-like"/>
    <property type="match status" value="1"/>
</dbReference>
<dbReference type="Pfam" id="PF00698">
    <property type="entry name" value="Acyl_transf_1"/>
    <property type="match status" value="1"/>
</dbReference>
<feature type="domain" description="Ketosynthase family 3 (KS3)" evidence="10">
    <location>
        <begin position="1"/>
        <end position="424"/>
    </location>
</feature>
<dbReference type="InterPro" id="IPR001227">
    <property type="entry name" value="Ac_transferase_dom_sf"/>
</dbReference>
<evidence type="ECO:0000256" key="3">
    <source>
        <dbReference type="ARBA" id="ARBA00022679"/>
    </source>
</evidence>
<dbReference type="SUPFAM" id="SSF55048">
    <property type="entry name" value="Probable ACP-binding domain of malonyl-CoA ACP transacylase"/>
    <property type="match status" value="1"/>
</dbReference>
<keyword evidence="2" id="KW-0597">Phosphoprotein</keyword>
<comment type="caution">
    <text evidence="12">The sequence shown here is derived from an EMBL/GenBank/DDBJ whole genome shotgun (WGS) entry which is preliminary data.</text>
</comment>
<dbReference type="InterPro" id="IPR020843">
    <property type="entry name" value="ER"/>
</dbReference>
<dbReference type="Proteomes" id="UP001320420">
    <property type="component" value="Unassembled WGS sequence"/>
</dbReference>
<evidence type="ECO:0000313" key="13">
    <source>
        <dbReference type="Proteomes" id="UP001320420"/>
    </source>
</evidence>
<keyword evidence="3" id="KW-0808">Transferase</keyword>
<reference evidence="12 13" key="1">
    <citation type="submission" date="2024-02" db="EMBL/GenBank/DDBJ databases">
        <title>De novo assembly and annotation of 12 fungi associated with fruit tree decline syndrome in Ontario, Canada.</title>
        <authorList>
            <person name="Sulman M."/>
            <person name="Ellouze W."/>
            <person name="Ilyukhin E."/>
        </authorList>
    </citation>
    <scope>NUCLEOTIDE SEQUENCE [LARGE SCALE GENOMIC DNA]</scope>
    <source>
        <strain evidence="12 13">M11/M66-122</strain>
    </source>
</reference>
<dbReference type="PROSITE" id="PS52004">
    <property type="entry name" value="KS3_2"/>
    <property type="match status" value="1"/>
</dbReference>
<dbReference type="InterPro" id="IPR011032">
    <property type="entry name" value="GroES-like_sf"/>
</dbReference>
<dbReference type="Pfam" id="PF23114">
    <property type="entry name" value="NAD-bd_HRPKS_sdrA"/>
    <property type="match status" value="1"/>
</dbReference>
<dbReference type="InterPro" id="IPR014030">
    <property type="entry name" value="Ketoacyl_synth_N"/>
</dbReference>
<evidence type="ECO:0000256" key="4">
    <source>
        <dbReference type="ARBA" id="ARBA00022857"/>
    </source>
</evidence>
<sequence length="2351" mass="250098">MATSTVLMNLNRPHPSWSLSQSSAWTPRVPPHRFNIDAHYHPRRDRPGSLPVLGGYFLEDKLGPFDPGAFGISPVEAAWMDPQQRKLLEVVYEAFESGGVTLEAVAGSRTGVWAATFTSDWLQIASKEPAFRHTMAATGVDPGILSDRINYIFDLRGPSSVCNTACSSSVYALHGACNALRANECDAAVVGGTNLVFTVDQQMNSAKIGVLSPRSTCFTFDESADGYGRGEGVGAVYLKRLSDALRDGDPIRAVVRGSAVNHNGKASTASISYPGVGGQIIVMDEAYRRSGNLNPLDTGFVETHGTGTAIGDPIEAEAIGKALNRHRRPGVDAPLMIGAVKTNIGHGEAVSGLSALIKAVLVCERGIIPPTIGIQKLTSKIKWDTWQIQVPVQPTPFPAHLPVRRVSVNTCGYGGTNAHVVVEEAAPWLPEAHSPSYTYAEDSASTTPAAAAPNHRTRPFLLPFCAADKLALQQIIAAHASVVAKYSLHDLAFTLGTRRTRHSTRAFTVVSLDTLADNFANANSAFTWADKKQQQTVARVGFVFTGQGSQWPRMGADLIVHSARFRASIRVMDKALGALPDAPEWTIEAMLLAGEAESRVSEAEFSQPLCTAVQVALTEVLADWGIKPCVTIGHSSGEMAAAHAAGLISAQEAIMAAFYRGQVTKSVRDGGAMLAVGLGSEASAEHIAAIGAEGKVVVACHNSPTSSTLSGDADKLDQLRARLDAEGVFARAVKTGGKAYHSHYMAAVADKYEARFRAAQRYLKLDETRLLSSQGVKMVSSVTGKMLPSWAVLDETYWSANLRSPVLFHQAMKQLLAAPEFSDLDVLIEIGPHPAMAGPVKQIVATLGEERAKLEHLPSLTRGNDSAATLLKLAGELFTRGYPLDMVAVAGAYLAPEADSTGSELAPFVPAPRGRTIVDLPGYQWNYSRSLWPESRASKEHRHATHMRHDVLGQQTLGASPSEPTWRNILRLRDLPWLRDHMLGREAVFPAAGYFAMAIEAATQLHERAESEAGKLEHEVAAVESYTLRDVSIHKALVTPDDDDGIEVLTNLRPSVGRGDGWWDFSVSSIDVKDGTRKEHMAGSIRLNAATSLTRKQPRRAPREAPEFAQRATGRAWNQALRDVGFDYGPTFADMDDVRFDGRTYAASCTTTVKQIVDEALGESRYSLHPACVDSALQLSIAAIYAGRTAAMPYGVVPVCVDEVTVWTPSVKQLAARHATAFAWVDQRGVRSFDNSVQMAAADGEMVLEMLGVRTTAYEAAVPQSHNGTLAPAPYGEMVWEQDIDTLLDGTGDVDGFTATDLVNLALFKRPSTKVLMVGDDKMPTLASLNQNPLASCTAAFTTTLGDREAASSAKEAIEAKFTNASVTSIDTSADLDAQGFAPASYDLLVAPSQLLATLKHLVEPDGLLIASNTNTIGHVGVAATATHDHSSGEAVHSVVLVYHKEPHPVLEPVKAALRAQGWQVTVNSIEWALQANAEHLGHVVMLADLESPLLATVTETEFQAIQHLTNSASSLLWVTNGGLLEGKRPEHALVSGLARSVSSEQASLDFCTLDIDTDVVSPSQITQSIVRVATLQKQRRGGQAGAEESPEREFCVSTGGRTYISRLGRHAALNKMFGTSATPEPTSFTPGTTHVAGTVQHSKVVFEVLRDEESAEIEVGHVEVQVQYTGLTREGVLAVTGADYPTTYSHELGGVVTRVGPGETGDLRVGDRVVGFHTGRFDSHAQVPAAMLKKLDASDDMAAVVSLLVAYAVAGYAFDALARLQPHETVLILSGTGASGVAAAHVATAKGGVPYVVAASDEEADYLAKQVHLSERQILHSRKGSVALQLSLATNGQGADVVFSGGSAVSASDAGEAWRSIARFGRFIDAGRKDVLSRAAIDATPALQRSASYLAFDIVDLLEARPHAVAAFLPLILDLFRGGLIAVPGVLDTVNLAGLEGSLSAFSDAFGTAKTVVSYEACEVLAVPVQRAPLHFSPDVTYLLVGCLGGLGRSLTSWMMESGARRFAFLSRSGADAPSAAKLVADVEAAGAVVQVLRGDATSRADVERAVAAVPKAHPIRGVVHAAMVLRDGMFHSMPYKNWTTAVAPKVLGAENLHAVLARTPLDFFLMTSSVSGILGTPGQANYAAANSYLDALARHRVRAGLAATACVIPMVLGVGVVAENHELEDSLRRKGMYGIDEEHLLQSFEAGVVVDPATTDHVVIGLDPALLQRAVADEAATDSFWTEDARFSHVVHSMRSSAGGEGGGGGAGVSVLAAIRAAATAAEAVVLVGEHFAVKLGRMLMLADDAVDPLSGSIASYGIDSMIGAELRNWIFKEYRVDIPFQQLLSPTLTVDKFARQVVADTLGA</sequence>
<dbReference type="InterPro" id="IPR049900">
    <property type="entry name" value="PKS_mFAS_DH"/>
</dbReference>
<dbReference type="SMART" id="SM00822">
    <property type="entry name" value="PKS_KR"/>
    <property type="match status" value="1"/>
</dbReference>
<dbReference type="SMART" id="SM00825">
    <property type="entry name" value="PKS_KS"/>
    <property type="match status" value="1"/>
</dbReference>
<dbReference type="GO" id="GO:0030639">
    <property type="term" value="P:polyketide biosynthetic process"/>
    <property type="evidence" value="ECO:0007669"/>
    <property type="project" value="UniProtKB-ARBA"/>
</dbReference>
<evidence type="ECO:0000259" key="11">
    <source>
        <dbReference type="PROSITE" id="PS52019"/>
    </source>
</evidence>
<keyword evidence="7" id="KW-0012">Acyltransferase</keyword>
<dbReference type="Pfam" id="PF02801">
    <property type="entry name" value="Ketoacyl-synt_C"/>
    <property type="match status" value="1"/>
</dbReference>
<dbReference type="InterPro" id="IPR020807">
    <property type="entry name" value="PKS_DH"/>
</dbReference>
<dbReference type="EMBL" id="JAKJXP020000004">
    <property type="protein sequence ID" value="KAK7756992.1"/>
    <property type="molecule type" value="Genomic_DNA"/>
</dbReference>
<dbReference type="InterPro" id="IPR056501">
    <property type="entry name" value="NAD-bd_HRPKS_sdrA"/>
</dbReference>
<dbReference type="InterPro" id="IPR036291">
    <property type="entry name" value="NAD(P)-bd_dom_sf"/>
</dbReference>
<dbReference type="InterPro" id="IPR036736">
    <property type="entry name" value="ACP-like_sf"/>
</dbReference>
<dbReference type="SUPFAM" id="SSF52151">
    <property type="entry name" value="FabD/lysophospholipase-like"/>
    <property type="match status" value="1"/>
</dbReference>
<dbReference type="InterPro" id="IPR049552">
    <property type="entry name" value="PKS_DH_N"/>
</dbReference>
<dbReference type="InterPro" id="IPR016039">
    <property type="entry name" value="Thiolase-like"/>
</dbReference>
<evidence type="ECO:0000256" key="7">
    <source>
        <dbReference type="ARBA" id="ARBA00023315"/>
    </source>
</evidence>
<dbReference type="Gene3D" id="3.90.180.10">
    <property type="entry name" value="Medium-chain alcohol dehydrogenases, catalytic domain"/>
    <property type="match status" value="1"/>
</dbReference>
<feature type="domain" description="Carrier" evidence="9">
    <location>
        <begin position="2269"/>
        <end position="2348"/>
    </location>
</feature>
<dbReference type="PANTHER" id="PTHR43775">
    <property type="entry name" value="FATTY ACID SYNTHASE"/>
    <property type="match status" value="1"/>
</dbReference>
<dbReference type="Gene3D" id="3.40.366.10">
    <property type="entry name" value="Malonyl-Coenzyme A Acyl Carrier Protein, domain 2"/>
    <property type="match status" value="1"/>
</dbReference>
<evidence type="ECO:0000256" key="1">
    <source>
        <dbReference type="ARBA" id="ARBA00022450"/>
    </source>
</evidence>
<dbReference type="SUPFAM" id="SSF51735">
    <property type="entry name" value="NAD(P)-binding Rossmann-fold domains"/>
    <property type="match status" value="3"/>
</dbReference>
<accession>A0AAN9YWB1</accession>
<evidence type="ECO:0000256" key="6">
    <source>
        <dbReference type="ARBA" id="ARBA00023268"/>
    </source>
</evidence>
<dbReference type="InterPro" id="IPR014031">
    <property type="entry name" value="Ketoacyl_synth_C"/>
</dbReference>
<dbReference type="Pfam" id="PF16197">
    <property type="entry name" value="KAsynt_C_assoc"/>
    <property type="match status" value="1"/>
</dbReference>
<name>A0AAN9YWB1_9PEZI</name>
<dbReference type="InterPro" id="IPR032821">
    <property type="entry name" value="PKS_assoc"/>
</dbReference>
<keyword evidence="4" id="KW-0521">NADP</keyword>
<dbReference type="PROSITE" id="PS50075">
    <property type="entry name" value="CARRIER"/>
    <property type="match status" value="1"/>
</dbReference>
<feature type="region of interest" description="C-terminal hotdog fold" evidence="8">
    <location>
        <begin position="1109"/>
        <end position="1264"/>
    </location>
</feature>
<dbReference type="Gene3D" id="3.10.129.110">
    <property type="entry name" value="Polyketide synthase dehydratase"/>
    <property type="match status" value="1"/>
</dbReference>
<dbReference type="Pfam" id="PF14765">
    <property type="entry name" value="PS-DH"/>
    <property type="match status" value="1"/>
</dbReference>
<dbReference type="InterPro" id="IPR050091">
    <property type="entry name" value="PKS_NRPS_Biosynth_Enz"/>
</dbReference>
<dbReference type="SMART" id="SM00827">
    <property type="entry name" value="PKS_AT"/>
    <property type="match status" value="1"/>
</dbReference>
<dbReference type="InterPro" id="IPR020841">
    <property type="entry name" value="PKS_Beta-ketoAc_synthase_dom"/>
</dbReference>
<dbReference type="InterPro" id="IPR009081">
    <property type="entry name" value="PP-bd_ACP"/>
</dbReference>
<dbReference type="InterPro" id="IPR016036">
    <property type="entry name" value="Malonyl_transacylase_ACP-bd"/>
</dbReference>
<dbReference type="InterPro" id="IPR049551">
    <property type="entry name" value="PKS_DH_C"/>
</dbReference>
<dbReference type="InterPro" id="IPR057326">
    <property type="entry name" value="KR_dom"/>
</dbReference>
<dbReference type="Gene3D" id="3.40.47.10">
    <property type="match status" value="1"/>
</dbReference>
<dbReference type="InterPro" id="IPR016035">
    <property type="entry name" value="Acyl_Trfase/lysoPLipase"/>
</dbReference>
<evidence type="ECO:0000256" key="8">
    <source>
        <dbReference type="PROSITE-ProRule" id="PRU01363"/>
    </source>
</evidence>
<feature type="domain" description="PKS/mFAS DH" evidence="11">
    <location>
        <begin position="949"/>
        <end position="1264"/>
    </location>
</feature>
<dbReference type="CDD" id="cd00833">
    <property type="entry name" value="PKS"/>
    <property type="match status" value="1"/>
</dbReference>
<dbReference type="InterPro" id="IPR014043">
    <property type="entry name" value="Acyl_transferase_dom"/>
</dbReference>
<dbReference type="InterPro" id="IPR042104">
    <property type="entry name" value="PKS_dehydratase_sf"/>
</dbReference>
<dbReference type="Pfam" id="PF00109">
    <property type="entry name" value="ketoacyl-synt"/>
    <property type="match status" value="1"/>
</dbReference>
<dbReference type="GO" id="GO:0016491">
    <property type="term" value="F:oxidoreductase activity"/>
    <property type="evidence" value="ECO:0007669"/>
    <property type="project" value="UniProtKB-KW"/>
</dbReference>
<organism evidence="12 13">
    <name type="scientific">Diatrype stigma</name>
    <dbReference type="NCBI Taxonomy" id="117547"/>
    <lineage>
        <taxon>Eukaryota</taxon>
        <taxon>Fungi</taxon>
        <taxon>Dikarya</taxon>
        <taxon>Ascomycota</taxon>
        <taxon>Pezizomycotina</taxon>
        <taxon>Sordariomycetes</taxon>
        <taxon>Xylariomycetidae</taxon>
        <taxon>Xylariales</taxon>
        <taxon>Diatrypaceae</taxon>
        <taxon>Diatrype</taxon>
    </lineage>
</organism>
<dbReference type="SMART" id="SM00829">
    <property type="entry name" value="PKS_ER"/>
    <property type="match status" value="1"/>
</dbReference>
<evidence type="ECO:0000256" key="2">
    <source>
        <dbReference type="ARBA" id="ARBA00022553"/>
    </source>
</evidence>
<keyword evidence="5" id="KW-0560">Oxidoreductase</keyword>
<dbReference type="GO" id="GO:0004312">
    <property type="term" value="F:fatty acid synthase activity"/>
    <property type="evidence" value="ECO:0007669"/>
    <property type="project" value="TreeGrafter"/>
</dbReference>
<dbReference type="CDD" id="cd05195">
    <property type="entry name" value="enoyl_red"/>
    <property type="match status" value="1"/>
</dbReference>
<dbReference type="SUPFAM" id="SSF53901">
    <property type="entry name" value="Thiolase-like"/>
    <property type="match status" value="1"/>
</dbReference>
<protein>
    <submittedName>
        <fullName evidence="12">Type I Iterative PKS</fullName>
    </submittedName>
</protein>
<evidence type="ECO:0000259" key="10">
    <source>
        <dbReference type="PROSITE" id="PS52004"/>
    </source>
</evidence>
<dbReference type="SMART" id="SM00826">
    <property type="entry name" value="PKS_DH"/>
    <property type="match status" value="1"/>
</dbReference>